<dbReference type="Gene3D" id="1.10.10.10">
    <property type="entry name" value="Winged helix-like DNA-binding domain superfamily/Winged helix DNA-binding domain"/>
    <property type="match status" value="1"/>
</dbReference>
<keyword evidence="3" id="KW-0804">Transcription</keyword>
<dbReference type="PANTHER" id="PTHR44688">
    <property type="entry name" value="DNA-BINDING TRANSCRIPTIONAL ACTIVATOR DEVR_DOSR"/>
    <property type="match status" value="1"/>
</dbReference>
<organism evidence="5 6">
    <name type="scientific">Almyronema epifaneia S1</name>
    <dbReference type="NCBI Taxonomy" id="2991925"/>
    <lineage>
        <taxon>Bacteria</taxon>
        <taxon>Bacillati</taxon>
        <taxon>Cyanobacteriota</taxon>
        <taxon>Cyanophyceae</taxon>
        <taxon>Nodosilineales</taxon>
        <taxon>Nodosilineaceae</taxon>
        <taxon>Almyronema</taxon>
        <taxon>Almyronema epifaneia</taxon>
    </lineage>
</organism>
<accession>A0ABW6IBM9</accession>
<sequence>MNSIIPVSDFFQALDLENKKPSKQTKSLLLKAVIEALSDGILILSLAGKVLHANHCAAKLCRYLQQTEGCTQSVPKAIWHLCESLIESRELFPNKVFVIEDSLQAANHITIRVRVQWIEFEAAGQSCLLVTLEDCKKLAELAAIAEAQRFQLTPREAEVWQLKRSNYNYEEIAAQLYISVNTVKKHIKNIYAKRTQTLDQERYPDS</sequence>
<evidence type="ECO:0000256" key="3">
    <source>
        <dbReference type="ARBA" id="ARBA00023163"/>
    </source>
</evidence>
<protein>
    <submittedName>
        <fullName evidence="5">Helix-turn-helix transcriptional regulator</fullName>
    </submittedName>
</protein>
<dbReference type="InterPro" id="IPR016032">
    <property type="entry name" value="Sig_transdc_resp-reg_C-effctor"/>
</dbReference>
<comment type="caution">
    <text evidence="5">The sequence shown here is derived from an EMBL/GenBank/DDBJ whole genome shotgun (WGS) entry which is preliminary data.</text>
</comment>
<evidence type="ECO:0000259" key="4">
    <source>
        <dbReference type="PROSITE" id="PS50043"/>
    </source>
</evidence>
<dbReference type="SMART" id="SM00421">
    <property type="entry name" value="HTH_LUXR"/>
    <property type="match status" value="1"/>
</dbReference>
<evidence type="ECO:0000313" key="5">
    <source>
        <dbReference type="EMBL" id="MFE4104859.1"/>
    </source>
</evidence>
<dbReference type="CDD" id="cd06170">
    <property type="entry name" value="LuxR_C_like"/>
    <property type="match status" value="1"/>
</dbReference>
<feature type="domain" description="HTH luxR-type" evidence="4">
    <location>
        <begin position="145"/>
        <end position="206"/>
    </location>
</feature>
<dbReference type="InterPro" id="IPR000792">
    <property type="entry name" value="Tscrpt_reg_LuxR_C"/>
</dbReference>
<dbReference type="Proteomes" id="UP001600165">
    <property type="component" value="Unassembled WGS sequence"/>
</dbReference>
<dbReference type="PRINTS" id="PR00038">
    <property type="entry name" value="HTHLUXR"/>
</dbReference>
<evidence type="ECO:0000313" key="6">
    <source>
        <dbReference type="Proteomes" id="UP001600165"/>
    </source>
</evidence>
<dbReference type="RefSeq" id="WP_377960534.1">
    <property type="nucleotide sequence ID" value="NZ_JBHZOL010000004.1"/>
</dbReference>
<gene>
    <name evidence="5" type="ORF">ACFVKH_01130</name>
</gene>
<dbReference type="EMBL" id="JBHZOL010000004">
    <property type="protein sequence ID" value="MFE4104859.1"/>
    <property type="molecule type" value="Genomic_DNA"/>
</dbReference>
<dbReference type="Pfam" id="PF00196">
    <property type="entry name" value="GerE"/>
    <property type="match status" value="1"/>
</dbReference>
<keyword evidence="1" id="KW-0805">Transcription regulation</keyword>
<name>A0ABW6IBM9_9CYAN</name>
<evidence type="ECO:0000256" key="1">
    <source>
        <dbReference type="ARBA" id="ARBA00023015"/>
    </source>
</evidence>
<proteinExistence type="predicted"/>
<keyword evidence="2" id="KW-0238">DNA-binding</keyword>
<dbReference type="PANTHER" id="PTHR44688:SF16">
    <property type="entry name" value="DNA-BINDING TRANSCRIPTIONAL ACTIVATOR DEVR_DOSR"/>
    <property type="match status" value="1"/>
</dbReference>
<reference evidence="5 6" key="1">
    <citation type="submission" date="2024-10" db="EMBL/GenBank/DDBJ databases">
        <authorList>
            <person name="Ratan Roy A."/>
            <person name="Morales Sandoval P.H."/>
            <person name="De Los Santos Villalobos S."/>
            <person name="Chakraborty S."/>
            <person name="Mukherjee J."/>
        </authorList>
    </citation>
    <scope>NUCLEOTIDE SEQUENCE [LARGE SCALE GENOMIC DNA]</scope>
    <source>
        <strain evidence="5 6">S1</strain>
    </source>
</reference>
<dbReference type="InterPro" id="IPR036388">
    <property type="entry name" value="WH-like_DNA-bd_sf"/>
</dbReference>
<evidence type="ECO:0000256" key="2">
    <source>
        <dbReference type="ARBA" id="ARBA00023125"/>
    </source>
</evidence>
<dbReference type="PROSITE" id="PS50043">
    <property type="entry name" value="HTH_LUXR_2"/>
    <property type="match status" value="1"/>
</dbReference>
<dbReference type="SUPFAM" id="SSF46894">
    <property type="entry name" value="C-terminal effector domain of the bipartite response regulators"/>
    <property type="match status" value="1"/>
</dbReference>
<keyword evidence="6" id="KW-1185">Reference proteome</keyword>